<reference evidence="2 3" key="1">
    <citation type="submission" date="2020-04" db="EMBL/GenBank/DDBJ databases">
        <title>Pseudomonas crami sp. nov., a novel proteolytic bacterial species isolated from cream.</title>
        <authorList>
            <person name="Hofmann K."/>
            <person name="Woller A."/>
            <person name="Huptas C."/>
            <person name="Wenning M."/>
            <person name="Scherer S."/>
            <person name="Doll E.V."/>
        </authorList>
    </citation>
    <scope>NUCLEOTIDE SEQUENCE [LARGE SCALE GENOMIC DNA]</scope>
    <source>
        <strain evidence="2 3">WS 5096</strain>
    </source>
</reference>
<sequence length="608" mass="68662">MQLIATSLFQDATPVTAPVKEPSFDEKVVNAVEVIKSLIRAGKRVVAATSFGKDSSVVLALTLRAMEELKAEGVEVPELHVLNSDTLIENPVVHAFSKQEIRSLKAYAERKGLPVRMWVCSPNLSENWLISLIGGRTVASMPGNSAKCTIQMKKSPMDRTKRQIKSIIKQELGSAFSDDSIVTLIGTRRDESAVRGRNMASRGESAIVPVNTAKEGEKASWILSPIADFTTMDVFTFLGRVTNGRIETYSDFCQLTQVYRDSSGDCMVNIFMRDGAAERKTSCGARHGCWMCLRVSSDKSMENMLAQEDEKYSWMAPLSSFRNYLKARHYDPSARNWLARSVNADDGTIKIAANAYAPDFCLELLRYALTIDANEIEWAMQNQTSPRFNLLGMKEVLAIDLLWARHSYQRPFTALAEYKAIFENGKRYSIPEEYTEFLRSDLDISRSVELPFVDSEFHGIFEGLRSVDDELSCQSVISKKGVYYTNVNETNEFELDDESVHLFYEFELDRALEYYGPHTDVYPSQAVHYLLRFGVVSIKKGGHSEWDRMLRIGNQLHRLGLRNILNDPDALIEKLLHQSHDPRSQNSLGFSTSRLSPLKDHGQLQFSF</sequence>
<evidence type="ECO:0000259" key="1">
    <source>
        <dbReference type="Pfam" id="PF01507"/>
    </source>
</evidence>
<dbReference type="SUPFAM" id="SSF52402">
    <property type="entry name" value="Adenine nucleotide alpha hydrolases-like"/>
    <property type="match status" value="1"/>
</dbReference>
<dbReference type="PANTHER" id="PTHR43196:SF2">
    <property type="entry name" value="PHOSPHOADENOSINE PHOSPHOSULFATE REDUCTASE"/>
    <property type="match status" value="1"/>
</dbReference>
<evidence type="ECO:0000313" key="3">
    <source>
        <dbReference type="Proteomes" id="UP000534677"/>
    </source>
</evidence>
<dbReference type="PANTHER" id="PTHR43196">
    <property type="entry name" value="SULFATE ADENYLYLTRANSFERASE SUBUNIT 2"/>
    <property type="match status" value="1"/>
</dbReference>
<evidence type="ECO:0000313" key="2">
    <source>
        <dbReference type="EMBL" id="MBC2383804.1"/>
    </source>
</evidence>
<feature type="domain" description="Phosphoadenosine phosphosulphate reductase" evidence="1">
    <location>
        <begin position="45"/>
        <end position="239"/>
    </location>
</feature>
<dbReference type="Pfam" id="PF01507">
    <property type="entry name" value="PAPS_reduct"/>
    <property type="match status" value="1"/>
</dbReference>
<protein>
    <submittedName>
        <fullName evidence="2">Phosphoadenosine phosphosulfate reductase family protein</fullName>
    </submittedName>
</protein>
<comment type="caution">
    <text evidence="2">The sequence shown here is derived from an EMBL/GenBank/DDBJ whole genome shotgun (WGS) entry which is preliminary data.</text>
</comment>
<dbReference type="EMBL" id="JAAXCZ010000013">
    <property type="protein sequence ID" value="MBC2383804.1"/>
    <property type="molecule type" value="Genomic_DNA"/>
</dbReference>
<keyword evidence="3" id="KW-1185">Reference proteome</keyword>
<proteinExistence type="predicted"/>
<dbReference type="InterPro" id="IPR014729">
    <property type="entry name" value="Rossmann-like_a/b/a_fold"/>
</dbReference>
<dbReference type="RefSeq" id="WP_144420580.1">
    <property type="nucleotide sequence ID" value="NZ_JAAXCZ010000013.1"/>
</dbReference>
<dbReference type="InterPro" id="IPR050128">
    <property type="entry name" value="Sulfate_adenylyltrnsfr_sub2"/>
</dbReference>
<dbReference type="Proteomes" id="UP000534677">
    <property type="component" value="Unassembled WGS sequence"/>
</dbReference>
<dbReference type="InterPro" id="IPR002500">
    <property type="entry name" value="PAPS_reduct_dom"/>
</dbReference>
<gene>
    <name evidence="2" type="ORF">HF209_22945</name>
</gene>
<organism evidence="2 3">
    <name type="scientific">Pseudomonas cremoris</name>
    <dbReference type="NCBI Taxonomy" id="2724178"/>
    <lineage>
        <taxon>Bacteria</taxon>
        <taxon>Pseudomonadati</taxon>
        <taxon>Pseudomonadota</taxon>
        <taxon>Gammaproteobacteria</taxon>
        <taxon>Pseudomonadales</taxon>
        <taxon>Pseudomonadaceae</taxon>
        <taxon>Pseudomonas</taxon>
    </lineage>
</organism>
<name>A0ABR6TCX6_9PSED</name>
<dbReference type="Gene3D" id="3.40.50.620">
    <property type="entry name" value="HUPs"/>
    <property type="match status" value="1"/>
</dbReference>
<accession>A0ABR6TCX6</accession>